<dbReference type="EMBL" id="LN681231">
    <property type="protein sequence ID" value="CEK28088.1"/>
    <property type="molecule type" value="Genomic_DNA"/>
</dbReference>
<organism evidence="2">
    <name type="scientific">Yersinia ruckeri</name>
    <dbReference type="NCBI Taxonomy" id="29486"/>
    <lineage>
        <taxon>Bacteria</taxon>
        <taxon>Pseudomonadati</taxon>
        <taxon>Pseudomonadota</taxon>
        <taxon>Gammaproteobacteria</taxon>
        <taxon>Enterobacterales</taxon>
        <taxon>Yersiniaceae</taxon>
        <taxon>Yersinia</taxon>
    </lineage>
</organism>
<dbReference type="Proteomes" id="UP000255169">
    <property type="component" value="Unassembled WGS sequence"/>
</dbReference>
<evidence type="ECO:0000259" key="1">
    <source>
        <dbReference type="Pfam" id="PF20283"/>
    </source>
</evidence>
<dbReference type="InterPro" id="IPR046913">
    <property type="entry name" value="ABC-3C_CTD7"/>
</dbReference>
<dbReference type="AlphaFoldDB" id="A0A0A8VI77"/>
<accession>A0A0A8VI77</accession>
<dbReference type="Pfam" id="PF20283">
    <property type="entry name" value="CTD7"/>
    <property type="match status" value="1"/>
</dbReference>
<proteinExistence type="predicted"/>
<evidence type="ECO:0000313" key="4">
    <source>
        <dbReference type="Proteomes" id="UP000255169"/>
    </source>
</evidence>
<evidence type="ECO:0000313" key="3">
    <source>
        <dbReference type="EMBL" id="SUQ37296.1"/>
    </source>
</evidence>
<evidence type="ECO:0000313" key="2">
    <source>
        <dbReference type="EMBL" id="CEK28088.1"/>
    </source>
</evidence>
<dbReference type="OrthoDB" id="2786695at2"/>
<feature type="domain" description="ABC-three component systems C-terminal" evidence="1">
    <location>
        <begin position="277"/>
        <end position="396"/>
    </location>
</feature>
<sequence>MTTSRTKGKSRAKRRTEVPGQALGYSLQFTRLTHLLLQAPEGSLCSLELLDDVAQEDGAGGVILVQSKSALTANPVADRAKSLWKTLSNWIELAASPGFEIDKAIFELYVSRPVEGAIVESFAKADTPESARLAIAQARTLLWGSAPDYDMKKRVSVEIAPYVEKVFTADPDLSERLICNFQLTQGSGSPQADLEALVRSHPVSPSKVGDITNHLCGQVKRHIDMLLETGKPAVIARNDFHVWYTSFVQKIDRQTVLSSRAHPPSEEISREYLPDNFIRQLDIIGLPYEDKLEAVSDYLMASFDRTDWAVRGEVDESSFDDLNDVLKRSWKNKQRVCRLNHRERSEQEQGQFLYSDCMQFAAPVQAMYTPGHFIPGCFHMLADELAVGWHPNYETQLKGKKVA</sequence>
<protein>
    <recommendedName>
        <fullName evidence="1">ABC-three component systems C-terminal domain-containing protein</fullName>
    </recommendedName>
</protein>
<reference evidence="3 4" key="2">
    <citation type="submission" date="2018-06" db="EMBL/GenBank/DDBJ databases">
        <authorList>
            <consortium name="Pathogen Informatics"/>
            <person name="Doyle S."/>
        </authorList>
    </citation>
    <scope>NUCLEOTIDE SEQUENCE [LARGE SCALE GENOMIC DNA]</scope>
    <source>
        <strain evidence="3 4">NCTC10476</strain>
    </source>
</reference>
<reference evidence="2" key="1">
    <citation type="journal article" date="2015" name="Genome Announc.">
        <title>Complete Genome Sequence of Yersinia ruckeri Strain CSF007-82, Etiologic Agent of Red Mouth Disease in Salmonid Fish.</title>
        <authorList>
            <person name="Nelson M.C."/>
            <person name="LaPatra S.E."/>
            <person name="Welch T.J."/>
            <person name="Graf J."/>
        </authorList>
    </citation>
    <scope>NUCLEOTIDE SEQUENCE</scope>
    <source>
        <strain evidence="2">CSF007-82</strain>
    </source>
</reference>
<dbReference type="EMBL" id="UHJG01000002">
    <property type="protein sequence ID" value="SUQ37296.1"/>
    <property type="molecule type" value="Genomic_DNA"/>
</dbReference>
<name>A0A0A8VI77_YERRU</name>
<keyword evidence="4" id="KW-1185">Reference proteome</keyword>
<gene>
    <name evidence="2" type="ORF">CSF007_11730</name>
    <name evidence="3" type="ORF">NCTC10476_03418</name>
</gene>